<dbReference type="PATRIC" id="fig|69014.16.peg.1690"/>
<dbReference type="GeneID" id="78448263"/>
<name>Q5JJ46_THEKO</name>
<keyword evidence="4" id="KW-1185">Reference proteome</keyword>
<feature type="domain" description="Glycosyl transferase family 1" evidence="1">
    <location>
        <begin position="177"/>
        <end position="348"/>
    </location>
</feature>
<dbReference type="InterPro" id="IPR028098">
    <property type="entry name" value="Glyco_trans_4-like_N"/>
</dbReference>
<dbReference type="EMBL" id="AP006878">
    <property type="protein sequence ID" value="BAD85922.1"/>
    <property type="molecule type" value="Genomic_DNA"/>
</dbReference>
<dbReference type="Pfam" id="PF00534">
    <property type="entry name" value="Glycos_transf_1"/>
    <property type="match status" value="1"/>
</dbReference>
<feature type="domain" description="Glycosyltransferase subfamily 4-like N-terminal" evidence="2">
    <location>
        <begin position="16"/>
        <end position="174"/>
    </location>
</feature>
<organism evidence="3 4">
    <name type="scientific">Thermococcus kodakarensis (strain ATCC BAA-918 / JCM 12380 / KOD1)</name>
    <name type="common">Pyrococcus kodakaraensis (strain KOD1)</name>
    <dbReference type="NCBI Taxonomy" id="69014"/>
    <lineage>
        <taxon>Archaea</taxon>
        <taxon>Methanobacteriati</taxon>
        <taxon>Methanobacteriota</taxon>
        <taxon>Thermococci</taxon>
        <taxon>Thermococcales</taxon>
        <taxon>Thermococcaceae</taxon>
        <taxon>Thermococcus</taxon>
    </lineage>
</organism>
<gene>
    <name evidence="3" type="ordered locus">TK1733</name>
</gene>
<evidence type="ECO:0000313" key="3">
    <source>
        <dbReference type="EMBL" id="BAD85922.1"/>
    </source>
</evidence>
<dbReference type="RefSeq" id="WP_011250684.1">
    <property type="nucleotide sequence ID" value="NC_006624.1"/>
</dbReference>
<protein>
    <submittedName>
        <fullName evidence="3">Glycosyltransferase, family 1</fullName>
    </submittedName>
</protein>
<proteinExistence type="predicted"/>
<evidence type="ECO:0000313" key="4">
    <source>
        <dbReference type="Proteomes" id="UP000000536"/>
    </source>
</evidence>
<dbReference type="KEGG" id="tko:TK1733"/>
<dbReference type="Pfam" id="PF13579">
    <property type="entry name" value="Glyco_trans_4_4"/>
    <property type="match status" value="1"/>
</dbReference>
<dbReference type="CAZy" id="GT4">
    <property type="family name" value="Glycosyltransferase Family 4"/>
</dbReference>
<dbReference type="SUPFAM" id="SSF53756">
    <property type="entry name" value="UDP-Glycosyltransferase/glycogen phosphorylase"/>
    <property type="match status" value="1"/>
</dbReference>
<dbReference type="CDD" id="cd03801">
    <property type="entry name" value="GT4_PimA-like"/>
    <property type="match status" value="1"/>
</dbReference>
<accession>Q5JJ46</accession>
<dbReference type="PhylomeDB" id="Q5JJ46"/>
<dbReference type="STRING" id="69014.TK1733"/>
<dbReference type="AlphaFoldDB" id="Q5JJ46"/>
<dbReference type="PANTHER" id="PTHR45947:SF3">
    <property type="entry name" value="SULFOQUINOVOSYL TRANSFERASE SQD2"/>
    <property type="match status" value="1"/>
</dbReference>
<dbReference type="InParanoid" id="Q5JJ46"/>
<evidence type="ECO:0000259" key="1">
    <source>
        <dbReference type="Pfam" id="PF00534"/>
    </source>
</evidence>
<dbReference type="Gene3D" id="3.40.50.2000">
    <property type="entry name" value="Glycogen Phosphorylase B"/>
    <property type="match status" value="2"/>
</dbReference>
<dbReference type="Proteomes" id="UP000000536">
    <property type="component" value="Chromosome"/>
</dbReference>
<dbReference type="eggNOG" id="arCOG01403">
    <property type="taxonomic scope" value="Archaea"/>
</dbReference>
<dbReference type="InterPro" id="IPR001296">
    <property type="entry name" value="Glyco_trans_1"/>
</dbReference>
<reference evidence="3 4" key="1">
    <citation type="journal article" date="2005" name="Genome Res.">
        <title>Complete genome sequence of the hyperthermophilic archaeon Thermococcus kodakaraensis KOD1 and comparison with Pyrococcus genomes.</title>
        <authorList>
            <person name="Fukui T."/>
            <person name="Atomi H."/>
            <person name="Kanai T."/>
            <person name="Matsumi R."/>
            <person name="Fujiwara S."/>
            <person name="Imanaka T."/>
        </authorList>
    </citation>
    <scope>NUCLEOTIDE SEQUENCE [LARGE SCALE GENOMIC DNA]</scope>
    <source>
        <strain evidence="4">ATCC BAA-918 / JCM 12380 / KOD1</strain>
    </source>
</reference>
<sequence length="369" mass="42685">MKIAYVYDAVYPFVKGGVEKRVYEIGRRLARKHEVHWFSLNWDGELDDILVHRVGNWKRFYHGDRRSIGEALYFAQKLLLKFGGEYDIVDCQEFPYFSCFSTKLHSILKRTPLVLTWHEVWDGHWYEYLGKLGGIGRRVERLTTRLTPHNIAVSRFTQKRLLRFGVPSRVIPNGIDFEKIRSVPRLEGVDYDVLFVGRLIREKNVELLVRAVQILKTEIPDIKVLIIGDGPERRRLERLSEELNLVENVDFKGFLDEYEAVISHMKASRVFVLPSIREGFGITALEANASGIPVVTVVHPLNAAAELIVHEYNGFLAFPNPGSLAESILVALDHGKKLKRNCVRYARNYDWDNITRLIENFYERVADDS</sequence>
<dbReference type="EnsemblBacteria" id="BAD85922">
    <property type="protein sequence ID" value="BAD85922"/>
    <property type="gene ID" value="TK1733"/>
</dbReference>
<dbReference type="OrthoDB" id="132546at2157"/>
<dbReference type="InterPro" id="IPR050194">
    <property type="entry name" value="Glycosyltransferase_grp1"/>
</dbReference>
<dbReference type="GO" id="GO:0016757">
    <property type="term" value="F:glycosyltransferase activity"/>
    <property type="evidence" value="ECO:0007669"/>
    <property type="project" value="InterPro"/>
</dbReference>
<evidence type="ECO:0000259" key="2">
    <source>
        <dbReference type="Pfam" id="PF13579"/>
    </source>
</evidence>
<dbReference type="PANTHER" id="PTHR45947">
    <property type="entry name" value="SULFOQUINOVOSYL TRANSFERASE SQD2"/>
    <property type="match status" value="1"/>
</dbReference>
<dbReference type="HOGENOM" id="CLU_009583_2_2_2"/>